<gene>
    <name evidence="11" type="ORF">S01H4_15476</name>
</gene>
<accession>X0ZJX6</accession>
<sequence>KLSEAGYKASTKMRTLAPKMKALKERYGDDRQQMSKATMELYKKEKINPVSGCLPMLIQIPFFIALYYVLIESVQLRHTPFIFWIHDLSVRDPYFILPILMGISMFFTTKLSPTSMDPAQAKIMLFMPVVFTVLFASFPAGLVLYWLVNNIASLLQQWYVMRKYSHERVRN</sequence>
<feature type="transmembrane region" description="Helical" evidence="9">
    <location>
        <begin position="123"/>
        <end position="148"/>
    </location>
</feature>
<keyword evidence="2" id="KW-0813">Transport</keyword>
<organism evidence="11">
    <name type="scientific">marine sediment metagenome</name>
    <dbReference type="NCBI Taxonomy" id="412755"/>
    <lineage>
        <taxon>unclassified sequences</taxon>
        <taxon>metagenomes</taxon>
        <taxon>ecological metagenomes</taxon>
    </lineage>
</organism>
<dbReference type="GO" id="GO:0015031">
    <property type="term" value="P:protein transport"/>
    <property type="evidence" value="ECO:0007669"/>
    <property type="project" value="UniProtKB-KW"/>
</dbReference>
<dbReference type="EMBL" id="BART01006784">
    <property type="protein sequence ID" value="GAG69704.1"/>
    <property type="molecule type" value="Genomic_DNA"/>
</dbReference>
<reference evidence="11" key="1">
    <citation type="journal article" date="2014" name="Front. Microbiol.">
        <title>High frequency of phylogenetically diverse reductive dehalogenase-homologous genes in deep subseafloor sedimentary metagenomes.</title>
        <authorList>
            <person name="Kawai M."/>
            <person name="Futagami T."/>
            <person name="Toyoda A."/>
            <person name="Takaki Y."/>
            <person name="Nishi S."/>
            <person name="Hori S."/>
            <person name="Arai W."/>
            <person name="Tsubouchi T."/>
            <person name="Morono Y."/>
            <person name="Uchiyama I."/>
            <person name="Ito T."/>
            <person name="Fujiyama A."/>
            <person name="Inagaki F."/>
            <person name="Takami H."/>
        </authorList>
    </citation>
    <scope>NUCLEOTIDE SEQUENCE</scope>
    <source>
        <strain evidence="11">Expedition CK06-06</strain>
    </source>
</reference>
<dbReference type="GO" id="GO:0005886">
    <property type="term" value="C:plasma membrane"/>
    <property type="evidence" value="ECO:0007669"/>
    <property type="project" value="UniProtKB-SubCell"/>
</dbReference>
<keyword evidence="5" id="KW-0653">Protein transport</keyword>
<evidence type="ECO:0000256" key="3">
    <source>
        <dbReference type="ARBA" id="ARBA00022475"/>
    </source>
</evidence>
<evidence type="ECO:0000256" key="1">
    <source>
        <dbReference type="ARBA" id="ARBA00004651"/>
    </source>
</evidence>
<dbReference type="NCBIfam" id="TIGR03592">
    <property type="entry name" value="yidC_oxa1_cterm"/>
    <property type="match status" value="1"/>
</dbReference>
<protein>
    <recommendedName>
        <fullName evidence="10">Membrane insertase YidC/Oxa/ALB C-terminal domain-containing protein</fullName>
    </recommendedName>
</protein>
<dbReference type="InterPro" id="IPR001708">
    <property type="entry name" value="YidC/ALB3/OXA1/COX18"/>
</dbReference>
<keyword evidence="6 9" id="KW-1133">Transmembrane helix</keyword>
<evidence type="ECO:0000259" key="10">
    <source>
        <dbReference type="Pfam" id="PF02096"/>
    </source>
</evidence>
<evidence type="ECO:0000256" key="4">
    <source>
        <dbReference type="ARBA" id="ARBA00022692"/>
    </source>
</evidence>
<dbReference type="AlphaFoldDB" id="X0ZJX6"/>
<keyword evidence="3" id="KW-1003">Cell membrane</keyword>
<dbReference type="PRINTS" id="PR00701">
    <property type="entry name" value="60KDINNERMP"/>
</dbReference>
<feature type="transmembrane region" description="Helical" evidence="9">
    <location>
        <begin position="53"/>
        <end position="71"/>
    </location>
</feature>
<evidence type="ECO:0000256" key="7">
    <source>
        <dbReference type="ARBA" id="ARBA00023136"/>
    </source>
</evidence>
<dbReference type="GO" id="GO:0051205">
    <property type="term" value="P:protein insertion into membrane"/>
    <property type="evidence" value="ECO:0007669"/>
    <property type="project" value="TreeGrafter"/>
</dbReference>
<proteinExistence type="predicted"/>
<keyword evidence="7 9" id="KW-0472">Membrane</keyword>
<feature type="domain" description="Membrane insertase YidC/Oxa/ALB C-terminal" evidence="10">
    <location>
        <begin position="2"/>
        <end position="162"/>
    </location>
</feature>
<dbReference type="InterPro" id="IPR028055">
    <property type="entry name" value="YidC/Oxa/ALB_C"/>
</dbReference>
<evidence type="ECO:0000256" key="6">
    <source>
        <dbReference type="ARBA" id="ARBA00022989"/>
    </source>
</evidence>
<evidence type="ECO:0000256" key="8">
    <source>
        <dbReference type="ARBA" id="ARBA00023186"/>
    </source>
</evidence>
<dbReference type="PRINTS" id="PR01900">
    <property type="entry name" value="YIDCPROTEIN"/>
</dbReference>
<evidence type="ECO:0000256" key="5">
    <source>
        <dbReference type="ARBA" id="ARBA00022927"/>
    </source>
</evidence>
<dbReference type="PANTHER" id="PTHR12428">
    <property type="entry name" value="OXA1"/>
    <property type="match status" value="1"/>
</dbReference>
<dbReference type="GO" id="GO:0032977">
    <property type="term" value="F:membrane insertase activity"/>
    <property type="evidence" value="ECO:0007669"/>
    <property type="project" value="InterPro"/>
</dbReference>
<keyword evidence="4 9" id="KW-0812">Transmembrane</keyword>
<evidence type="ECO:0000256" key="9">
    <source>
        <dbReference type="SAM" id="Phobius"/>
    </source>
</evidence>
<comment type="subcellular location">
    <subcellularLocation>
        <location evidence="1">Cell membrane</location>
        <topology evidence="1">Multi-pass membrane protein</topology>
    </subcellularLocation>
</comment>
<keyword evidence="8" id="KW-0143">Chaperone</keyword>
<dbReference type="PANTHER" id="PTHR12428:SF65">
    <property type="entry name" value="CYTOCHROME C OXIDASE ASSEMBLY PROTEIN COX18, MITOCHONDRIAL"/>
    <property type="match status" value="1"/>
</dbReference>
<name>X0ZJX6_9ZZZZ</name>
<feature type="transmembrane region" description="Helical" evidence="9">
    <location>
        <begin position="94"/>
        <end position="111"/>
    </location>
</feature>
<dbReference type="InterPro" id="IPR047196">
    <property type="entry name" value="YidC_ALB_C"/>
</dbReference>
<dbReference type="Pfam" id="PF02096">
    <property type="entry name" value="60KD_IMP"/>
    <property type="match status" value="1"/>
</dbReference>
<feature type="non-terminal residue" evidence="11">
    <location>
        <position position="1"/>
    </location>
</feature>
<evidence type="ECO:0000313" key="11">
    <source>
        <dbReference type="EMBL" id="GAG69704.1"/>
    </source>
</evidence>
<dbReference type="CDD" id="cd20070">
    <property type="entry name" value="5TM_YidC_Alb3"/>
    <property type="match status" value="1"/>
</dbReference>
<evidence type="ECO:0000256" key="2">
    <source>
        <dbReference type="ARBA" id="ARBA00022448"/>
    </source>
</evidence>
<comment type="caution">
    <text evidence="11">The sequence shown here is derived from an EMBL/GenBank/DDBJ whole genome shotgun (WGS) entry which is preliminary data.</text>
</comment>